<feature type="active site" evidence="9">
    <location>
        <position position="172"/>
    </location>
</feature>
<dbReference type="Gene3D" id="1.10.150.130">
    <property type="match status" value="1"/>
</dbReference>
<dbReference type="AlphaFoldDB" id="A0A6A7Y4P1"/>
<dbReference type="PANTHER" id="PTHR30349">
    <property type="entry name" value="PHAGE INTEGRASE-RELATED"/>
    <property type="match status" value="1"/>
</dbReference>
<comment type="subunit">
    <text evidence="9">Forms a cyclic heterotetrameric complex composed of two molecules of XerC and two molecules of XerD.</text>
</comment>
<dbReference type="GO" id="GO:0051301">
    <property type="term" value="P:cell division"/>
    <property type="evidence" value="ECO:0007669"/>
    <property type="project" value="UniProtKB-KW"/>
</dbReference>
<evidence type="ECO:0000259" key="10">
    <source>
        <dbReference type="PROSITE" id="PS51898"/>
    </source>
</evidence>
<dbReference type="GO" id="GO:0003677">
    <property type="term" value="F:DNA binding"/>
    <property type="evidence" value="ECO:0007669"/>
    <property type="project" value="UniProtKB-UniRule"/>
</dbReference>
<reference evidence="12 13" key="1">
    <citation type="submission" date="2019-09" db="EMBL/GenBank/DDBJ databases">
        <title>Segnochrobactrum spirostomi gen. nov., sp. nov., isolated from the ciliate Spirostomum cf. yagiui and description of a novel family, Segnochrobactraceae fam. nov. within the order Rhizobiales of the class Alphaproteobacteria.</title>
        <authorList>
            <person name="Akter S."/>
            <person name="Shazib S.U.A."/>
            <person name="Shin M.K."/>
        </authorList>
    </citation>
    <scope>NUCLEOTIDE SEQUENCE [LARGE SCALE GENOMIC DNA]</scope>
    <source>
        <strain evidence="12 13">Sp-1</strain>
    </source>
</reference>
<feature type="active site" evidence="9">
    <location>
        <position position="197"/>
    </location>
</feature>
<dbReference type="Pfam" id="PF02899">
    <property type="entry name" value="Phage_int_SAM_1"/>
    <property type="match status" value="1"/>
</dbReference>
<evidence type="ECO:0000256" key="4">
    <source>
        <dbReference type="ARBA" id="ARBA00022829"/>
    </source>
</evidence>
<keyword evidence="13" id="KW-1185">Reference proteome</keyword>
<feature type="domain" description="Core-binding (CB)" evidence="11">
    <location>
        <begin position="17"/>
        <end position="108"/>
    </location>
</feature>
<evidence type="ECO:0000256" key="6">
    <source>
        <dbReference type="ARBA" id="ARBA00023125"/>
    </source>
</evidence>
<dbReference type="Gene3D" id="1.10.443.10">
    <property type="entry name" value="Intergrase catalytic core"/>
    <property type="match status" value="1"/>
</dbReference>
<sequence length="322" mass="33801">MAEETSDDTAPFLAAAPDLAAAVCAWLAALGGERRLSANTLEAYGRDIRQWLAFSSEHLGGAPTLADIADLRPADLRAFLARRRRDGAGDRTAARALAAIRSLSRHLERHHGINGAAIRALAGPRLKPGLPKPLSVADAARVTDLAGEDAVEPWIAARDAAVMLLLYGAGLRIGEALALTADDLPAASVKTLRVTGKGGKTRIVPILPVVLDAIAAYRRLCPYGVGGDEPIFRGAKGGPLSPRIVQLAMQRMRGALGLPDTATPHALRHSFATHLLSAGGDLRTIQELLGHASLSTTQVYTAVDPARLLEAYHAAHPLAGGR</sequence>
<dbReference type="InterPro" id="IPR044068">
    <property type="entry name" value="CB"/>
</dbReference>
<dbReference type="InterPro" id="IPR013762">
    <property type="entry name" value="Integrase-like_cat_sf"/>
</dbReference>
<keyword evidence="5 9" id="KW-0229">DNA integration</keyword>
<accession>A0A6A7Y4P1</accession>
<dbReference type="GO" id="GO:0009037">
    <property type="term" value="F:tyrosine-based site-specific recombinase activity"/>
    <property type="evidence" value="ECO:0007669"/>
    <property type="project" value="UniProtKB-UniRule"/>
</dbReference>
<dbReference type="RefSeq" id="WP_153482847.1">
    <property type="nucleotide sequence ID" value="NZ_VWNA01000001.1"/>
</dbReference>
<dbReference type="HAMAP" id="MF_01808">
    <property type="entry name" value="Recomb_XerC_XerD"/>
    <property type="match status" value="1"/>
</dbReference>
<dbReference type="InterPro" id="IPR050090">
    <property type="entry name" value="Tyrosine_recombinase_XerCD"/>
</dbReference>
<dbReference type="Proteomes" id="UP000332515">
    <property type="component" value="Unassembled WGS sequence"/>
</dbReference>
<comment type="function">
    <text evidence="9">Site-specific tyrosine recombinase, which acts by catalyzing the cutting and rejoining of the recombining DNA molecules. The XerC-XerD complex is essential to convert dimers of the bacterial chromosome into monomers to permit their segregation at cell division. It also contributes to the segregational stability of plasmids.</text>
</comment>
<dbReference type="InterPro" id="IPR011010">
    <property type="entry name" value="DNA_brk_join_enz"/>
</dbReference>
<dbReference type="InterPro" id="IPR010998">
    <property type="entry name" value="Integrase_recombinase_N"/>
</dbReference>
<dbReference type="SUPFAM" id="SSF56349">
    <property type="entry name" value="DNA breaking-rejoining enzymes"/>
    <property type="match status" value="1"/>
</dbReference>
<dbReference type="EMBL" id="VWNA01000001">
    <property type="protein sequence ID" value="MQT13705.1"/>
    <property type="molecule type" value="Genomic_DNA"/>
</dbReference>
<feature type="domain" description="Tyr recombinase" evidence="10">
    <location>
        <begin position="129"/>
        <end position="313"/>
    </location>
</feature>
<feature type="active site" evidence="9">
    <location>
        <position position="291"/>
    </location>
</feature>
<protein>
    <recommendedName>
        <fullName evidence="9">Tyrosine recombinase XerC</fullName>
    </recommendedName>
</protein>
<evidence type="ECO:0000256" key="8">
    <source>
        <dbReference type="ARBA" id="ARBA00023306"/>
    </source>
</evidence>
<evidence type="ECO:0000313" key="12">
    <source>
        <dbReference type="EMBL" id="MQT13705.1"/>
    </source>
</evidence>
<gene>
    <name evidence="9" type="primary">xerC</name>
    <name evidence="12" type="ORF">F0357_13855</name>
</gene>
<dbReference type="PROSITE" id="PS51898">
    <property type="entry name" value="TYR_RECOMBINASE"/>
    <property type="match status" value="1"/>
</dbReference>
<organism evidence="12 13">
    <name type="scientific">Segnochrobactrum spirostomi</name>
    <dbReference type="NCBI Taxonomy" id="2608987"/>
    <lineage>
        <taxon>Bacteria</taxon>
        <taxon>Pseudomonadati</taxon>
        <taxon>Pseudomonadota</taxon>
        <taxon>Alphaproteobacteria</taxon>
        <taxon>Hyphomicrobiales</taxon>
        <taxon>Segnochrobactraceae</taxon>
        <taxon>Segnochrobactrum</taxon>
    </lineage>
</organism>
<evidence type="ECO:0000256" key="2">
    <source>
        <dbReference type="ARBA" id="ARBA00022490"/>
    </source>
</evidence>
<proteinExistence type="inferred from homology"/>
<feature type="active site" description="O-(3'-phospho-DNA)-tyrosine intermediate" evidence="9">
    <location>
        <position position="300"/>
    </location>
</feature>
<dbReference type="GO" id="GO:0005737">
    <property type="term" value="C:cytoplasm"/>
    <property type="evidence" value="ECO:0007669"/>
    <property type="project" value="UniProtKB-SubCell"/>
</dbReference>
<keyword evidence="2 9" id="KW-0963">Cytoplasm</keyword>
<dbReference type="Pfam" id="PF00589">
    <property type="entry name" value="Phage_integrase"/>
    <property type="match status" value="1"/>
</dbReference>
<comment type="subcellular location">
    <subcellularLocation>
        <location evidence="1 9">Cytoplasm</location>
    </subcellularLocation>
</comment>
<evidence type="ECO:0000256" key="7">
    <source>
        <dbReference type="ARBA" id="ARBA00023172"/>
    </source>
</evidence>
<evidence type="ECO:0000256" key="9">
    <source>
        <dbReference type="HAMAP-Rule" id="MF_01808"/>
    </source>
</evidence>
<keyword evidence="7 9" id="KW-0233">DNA recombination</keyword>
<evidence type="ECO:0000256" key="5">
    <source>
        <dbReference type="ARBA" id="ARBA00022908"/>
    </source>
</evidence>
<keyword evidence="6 9" id="KW-0238">DNA-binding</keyword>
<dbReference type="GO" id="GO:0007059">
    <property type="term" value="P:chromosome segregation"/>
    <property type="evidence" value="ECO:0007669"/>
    <property type="project" value="UniProtKB-UniRule"/>
</dbReference>
<dbReference type="PANTHER" id="PTHR30349:SF90">
    <property type="entry name" value="TYROSINE RECOMBINASE XERD"/>
    <property type="match status" value="1"/>
</dbReference>
<comment type="similarity">
    <text evidence="9">Belongs to the 'phage' integrase family. XerC subfamily.</text>
</comment>
<evidence type="ECO:0000313" key="13">
    <source>
        <dbReference type="Proteomes" id="UP000332515"/>
    </source>
</evidence>
<comment type="caution">
    <text evidence="12">The sequence shown here is derived from an EMBL/GenBank/DDBJ whole genome shotgun (WGS) entry which is preliminary data.</text>
</comment>
<name>A0A6A7Y4P1_9HYPH</name>
<evidence type="ECO:0000259" key="11">
    <source>
        <dbReference type="PROSITE" id="PS51900"/>
    </source>
</evidence>
<dbReference type="GO" id="GO:0006313">
    <property type="term" value="P:DNA transposition"/>
    <property type="evidence" value="ECO:0007669"/>
    <property type="project" value="UniProtKB-UniRule"/>
</dbReference>
<feature type="active site" evidence="9">
    <location>
        <position position="268"/>
    </location>
</feature>
<keyword evidence="4 9" id="KW-0159">Chromosome partition</keyword>
<feature type="active site" evidence="9">
    <location>
        <position position="265"/>
    </location>
</feature>
<evidence type="ECO:0000256" key="3">
    <source>
        <dbReference type="ARBA" id="ARBA00022618"/>
    </source>
</evidence>
<dbReference type="PROSITE" id="PS51900">
    <property type="entry name" value="CB"/>
    <property type="match status" value="1"/>
</dbReference>
<dbReference type="InterPro" id="IPR023009">
    <property type="entry name" value="Tyrosine_recombinase_XerC/XerD"/>
</dbReference>
<dbReference type="InterPro" id="IPR004107">
    <property type="entry name" value="Integrase_SAM-like_N"/>
</dbReference>
<evidence type="ECO:0000256" key="1">
    <source>
        <dbReference type="ARBA" id="ARBA00004496"/>
    </source>
</evidence>
<keyword evidence="8 9" id="KW-0131">Cell cycle</keyword>
<dbReference type="InterPro" id="IPR002104">
    <property type="entry name" value="Integrase_catalytic"/>
</dbReference>
<keyword evidence="3 9" id="KW-0132">Cell division</keyword>